<dbReference type="AlphaFoldDB" id="A0A223SDJ8"/>
<dbReference type="Pfam" id="PF12680">
    <property type="entry name" value="SnoaL_2"/>
    <property type="match status" value="1"/>
</dbReference>
<dbReference type="Pfam" id="PF07883">
    <property type="entry name" value="Cupin_2"/>
    <property type="match status" value="1"/>
</dbReference>
<dbReference type="KEGG" id="ngv:CDO52_13320"/>
<proteinExistence type="predicted"/>
<dbReference type="InterPro" id="IPR037401">
    <property type="entry name" value="SnoaL-like"/>
</dbReference>
<dbReference type="SUPFAM" id="SSF54427">
    <property type="entry name" value="NTF2-like"/>
    <property type="match status" value="1"/>
</dbReference>
<accession>A0A223SDJ8</accession>
<gene>
    <name evidence="3" type="ORF">CDO52_13320</name>
</gene>
<name>A0A223SDJ8_9ACTN</name>
<dbReference type="InterPro" id="IPR013096">
    <property type="entry name" value="Cupin_2"/>
</dbReference>
<dbReference type="Gene3D" id="3.10.450.50">
    <property type="match status" value="1"/>
</dbReference>
<dbReference type="Proteomes" id="UP000215005">
    <property type="component" value="Chromosome"/>
</dbReference>
<organism evidence="3 4">
    <name type="scientific">Nocardiopsis gilva YIM 90087</name>
    <dbReference type="NCBI Taxonomy" id="1235441"/>
    <lineage>
        <taxon>Bacteria</taxon>
        <taxon>Bacillati</taxon>
        <taxon>Actinomycetota</taxon>
        <taxon>Actinomycetes</taxon>
        <taxon>Streptosporangiales</taxon>
        <taxon>Nocardiopsidaceae</taxon>
        <taxon>Nocardiopsis</taxon>
    </lineage>
</organism>
<dbReference type="InterPro" id="IPR014710">
    <property type="entry name" value="RmlC-like_jellyroll"/>
</dbReference>
<feature type="domain" description="SnoaL-like" evidence="2">
    <location>
        <begin position="21"/>
        <end position="117"/>
    </location>
</feature>
<protein>
    <submittedName>
        <fullName evidence="3">Polyketide cyclase</fullName>
    </submittedName>
</protein>
<dbReference type="Gene3D" id="2.60.120.10">
    <property type="entry name" value="Jelly Rolls"/>
    <property type="match status" value="1"/>
</dbReference>
<reference evidence="3 4" key="1">
    <citation type="submission" date="2017-08" db="EMBL/GenBank/DDBJ databases">
        <title>The complete genome sequence of Nocardiopsis gilva YIM 90087.</title>
        <authorList>
            <person name="Yin M."/>
            <person name="Tang S."/>
        </authorList>
    </citation>
    <scope>NUCLEOTIDE SEQUENCE [LARGE SCALE GENOMIC DNA]</scope>
    <source>
        <strain evidence="3 4">YIM 90087</strain>
    </source>
</reference>
<dbReference type="InterPro" id="IPR032710">
    <property type="entry name" value="NTF2-like_dom_sf"/>
</dbReference>
<evidence type="ECO:0000313" key="3">
    <source>
        <dbReference type="EMBL" id="ASU86195.1"/>
    </source>
</evidence>
<sequence length="244" mass="27286">MNTMSIMEEAGQRFDTGQLRHAVEDKDLDAMLALFTDDAEYRIISKGSPPSSPQVLHGRDEIGELMRDIFSRDLSHKLQNVVVEGDHVAFEEVCTYGDGTRVVGMSMADLVNGRIRRVTDIEAWDDVSSKHRADFAVPDETRTFDNGRLDLIHLDEGTVGMFRLEPGWRWSKDVRPIAGTELCQNEHFAFHISGTLRVQFSDGTEIDLKPGQVAHVPPGHDAWVVGDEPVSVLDWSGATHYAKK</sequence>
<keyword evidence="4" id="KW-1185">Reference proteome</keyword>
<dbReference type="EMBL" id="CP022753">
    <property type="protein sequence ID" value="ASU86195.1"/>
    <property type="molecule type" value="Genomic_DNA"/>
</dbReference>
<dbReference type="SUPFAM" id="SSF51182">
    <property type="entry name" value="RmlC-like cupins"/>
    <property type="match status" value="1"/>
</dbReference>
<evidence type="ECO:0000313" key="4">
    <source>
        <dbReference type="Proteomes" id="UP000215005"/>
    </source>
</evidence>
<evidence type="ECO:0000259" key="2">
    <source>
        <dbReference type="Pfam" id="PF12680"/>
    </source>
</evidence>
<dbReference type="CDD" id="cd06990">
    <property type="entry name" value="cupin_DUF861"/>
    <property type="match status" value="1"/>
</dbReference>
<evidence type="ECO:0000259" key="1">
    <source>
        <dbReference type="Pfam" id="PF07883"/>
    </source>
</evidence>
<dbReference type="InterPro" id="IPR011051">
    <property type="entry name" value="RmlC_Cupin_sf"/>
</dbReference>
<feature type="domain" description="Cupin type-2" evidence="1">
    <location>
        <begin position="185"/>
        <end position="235"/>
    </location>
</feature>